<dbReference type="InterPro" id="IPR014710">
    <property type="entry name" value="RmlC-like_jellyroll"/>
</dbReference>
<evidence type="ECO:0000259" key="1">
    <source>
        <dbReference type="Pfam" id="PF12973"/>
    </source>
</evidence>
<evidence type="ECO:0000313" key="3">
    <source>
        <dbReference type="Proteomes" id="UP000518288"/>
    </source>
</evidence>
<feature type="domain" description="ChrR-like cupin" evidence="1">
    <location>
        <begin position="39"/>
        <end position="120"/>
    </location>
</feature>
<dbReference type="CDD" id="cd20302">
    <property type="entry name" value="cupin_DAD"/>
    <property type="match status" value="1"/>
</dbReference>
<proteinExistence type="predicted"/>
<dbReference type="Proteomes" id="UP000518288">
    <property type="component" value="Unassembled WGS sequence"/>
</dbReference>
<comment type="caution">
    <text evidence="2">The sequence shown here is derived from an EMBL/GenBank/DDBJ whole genome shotgun (WGS) entry which is preliminary data.</text>
</comment>
<dbReference type="EMBL" id="JACCFH010000001">
    <property type="protein sequence ID" value="NYG35001.1"/>
    <property type="molecule type" value="Genomic_DNA"/>
</dbReference>
<reference evidence="2 3" key="1">
    <citation type="submission" date="2020-07" db="EMBL/GenBank/DDBJ databases">
        <title>Genomic Encyclopedia of Archaeal and Bacterial Type Strains, Phase II (KMG-II): from individual species to whole genera.</title>
        <authorList>
            <person name="Goeker M."/>
        </authorList>
    </citation>
    <scope>NUCLEOTIDE SEQUENCE [LARGE SCALE GENOMIC DNA]</scope>
    <source>
        <strain evidence="2 3">DSM 21226</strain>
    </source>
</reference>
<dbReference type="Gene3D" id="2.60.120.10">
    <property type="entry name" value="Jelly Rolls"/>
    <property type="match status" value="1"/>
</dbReference>
<keyword evidence="3" id="KW-1185">Reference proteome</keyword>
<dbReference type="RefSeq" id="WP_179635568.1">
    <property type="nucleotide sequence ID" value="NZ_CAXYYM010000041.1"/>
</dbReference>
<sequence length="175" mass="19251">MSDTPAFNPALIQLPPEPHAAVITEFGLQGGHVGPSEVESPWVPFGDSAAIRHLSFDVRTGSVANILWVKGGGRIGTHRHRGAVSAVTLEGSWGYYEYDWIARPGSFVHETPGTAHTLYSDDPQGMKAMFWINGAIEFFDNAGQLTDTFDVFWFINHYVSHCRAHGLPINKALFL</sequence>
<accession>A0A7Y9R0M3</accession>
<dbReference type="InterPro" id="IPR025979">
    <property type="entry name" value="ChrR-like_cupin_dom"/>
</dbReference>
<organism evidence="2 3">
    <name type="scientific">Sphaerotilus montanus</name>
    <dbReference type="NCBI Taxonomy" id="522889"/>
    <lineage>
        <taxon>Bacteria</taxon>
        <taxon>Pseudomonadati</taxon>
        <taxon>Pseudomonadota</taxon>
        <taxon>Betaproteobacteria</taxon>
        <taxon>Burkholderiales</taxon>
        <taxon>Sphaerotilaceae</taxon>
        <taxon>Sphaerotilus</taxon>
    </lineage>
</organism>
<dbReference type="SUPFAM" id="SSF51182">
    <property type="entry name" value="RmlC-like cupins"/>
    <property type="match status" value="1"/>
</dbReference>
<dbReference type="InterPro" id="IPR011051">
    <property type="entry name" value="RmlC_Cupin_sf"/>
</dbReference>
<evidence type="ECO:0000313" key="2">
    <source>
        <dbReference type="EMBL" id="NYG35001.1"/>
    </source>
</evidence>
<gene>
    <name evidence="2" type="ORF">BDD16_003987</name>
</gene>
<name>A0A7Y9R0M3_9BURK</name>
<protein>
    <recommendedName>
        <fullName evidence="1">ChrR-like cupin domain-containing protein</fullName>
    </recommendedName>
</protein>
<dbReference type="AlphaFoldDB" id="A0A7Y9R0M3"/>
<dbReference type="Pfam" id="PF12973">
    <property type="entry name" value="Cupin_7"/>
    <property type="match status" value="1"/>
</dbReference>